<reference evidence="3" key="1">
    <citation type="journal article" date="2020" name="Fungal Divers.">
        <title>Resolving the Mortierellaceae phylogeny through synthesis of multi-gene phylogenetics and phylogenomics.</title>
        <authorList>
            <person name="Vandepol N."/>
            <person name="Liber J."/>
            <person name="Desiro A."/>
            <person name="Na H."/>
            <person name="Kennedy M."/>
            <person name="Barry K."/>
            <person name="Grigoriev I.V."/>
            <person name="Miller A.N."/>
            <person name="O'Donnell K."/>
            <person name="Stajich J.E."/>
            <person name="Bonito G."/>
        </authorList>
    </citation>
    <scope>NUCLEOTIDE SEQUENCE</scope>
    <source>
        <strain evidence="3">BC1065</strain>
    </source>
</reference>
<organism evidence="3 4">
    <name type="scientific">Actinomortierella ambigua</name>
    <dbReference type="NCBI Taxonomy" id="1343610"/>
    <lineage>
        <taxon>Eukaryota</taxon>
        <taxon>Fungi</taxon>
        <taxon>Fungi incertae sedis</taxon>
        <taxon>Mucoromycota</taxon>
        <taxon>Mortierellomycotina</taxon>
        <taxon>Mortierellomycetes</taxon>
        <taxon>Mortierellales</taxon>
        <taxon>Mortierellaceae</taxon>
        <taxon>Actinomortierella</taxon>
    </lineage>
</organism>
<dbReference type="InterPro" id="IPR054710">
    <property type="entry name" value="Tri101-like_N"/>
</dbReference>
<dbReference type="EMBL" id="JAAAJB010000298">
    <property type="protein sequence ID" value="KAG0259081.1"/>
    <property type="molecule type" value="Genomic_DNA"/>
</dbReference>
<evidence type="ECO:0000313" key="3">
    <source>
        <dbReference type="EMBL" id="KAG0259081.1"/>
    </source>
</evidence>
<protein>
    <recommendedName>
        <fullName evidence="2">Trichothecene 3-O-acetyltransferase-like N-terminal domain-containing protein</fullName>
    </recommendedName>
</protein>
<dbReference type="Proteomes" id="UP000807716">
    <property type="component" value="Unassembled WGS sequence"/>
</dbReference>
<evidence type="ECO:0000313" key="4">
    <source>
        <dbReference type="Proteomes" id="UP000807716"/>
    </source>
</evidence>
<name>A0A9P6Q6H1_9FUNG</name>
<dbReference type="Gene3D" id="3.30.559.10">
    <property type="entry name" value="Chloramphenicol acetyltransferase-like domain"/>
    <property type="match status" value="2"/>
</dbReference>
<evidence type="ECO:0000259" key="2">
    <source>
        <dbReference type="Pfam" id="PF22664"/>
    </source>
</evidence>
<dbReference type="AlphaFoldDB" id="A0A9P6Q6H1"/>
<keyword evidence="1" id="KW-0808">Transferase</keyword>
<comment type="caution">
    <text evidence="3">The sequence shown here is derived from an EMBL/GenBank/DDBJ whole genome shotgun (WGS) entry which is preliminary data.</text>
</comment>
<proteinExistence type="predicted"/>
<evidence type="ECO:0000256" key="1">
    <source>
        <dbReference type="ARBA" id="ARBA00022679"/>
    </source>
</evidence>
<keyword evidence="4" id="KW-1185">Reference proteome</keyword>
<gene>
    <name evidence="3" type="ORF">DFQ27_004241</name>
</gene>
<dbReference type="OrthoDB" id="1862401at2759"/>
<dbReference type="PANTHER" id="PTHR31896">
    <property type="entry name" value="FAMILY REGULATORY PROTEIN, PUTATIVE (AFU_ORTHOLOGUE AFUA_3G14730)-RELATED"/>
    <property type="match status" value="1"/>
</dbReference>
<dbReference type="PANTHER" id="PTHR31896:SF64">
    <property type="entry name" value="TRICHOTHECENE 3-O-ACETYLTRANSFERASE"/>
    <property type="match status" value="1"/>
</dbReference>
<sequence length="477" mass="51861">MEFELDIVGQQPLLNLYTQLTLAYPIDNDESALPTIIATLQGGLDRLFKGFPWLAGQVVQFGASESSSGIFKIVPFQEQEQHAALVIKDLRHDPAIPAFASLRDAKFPYSAAILDEGYLAPRRTLPGDPNEPSSRPTLLVQATFIQGGLLLTIVTHHMTMDMVGQGQVMSLLSKACLNEPFTDEELSIGNMPRGQLIPFLDSIDMAAFAHQIAKPAISPSSSASTNNDAPPSPPKCTWAYFSFDAPSLAALKADASQTVPSGFVSTDDALSALIWQATMRARLPRLGSCTTTTTSSLTNTTDNNNNNNNKVTFARAVDVRQLMGLPTTYPGVVQTMAYTTATTAQEVVEQPLGVLAWKLRSSLDGKQLAHQTQGFATLLHEAEDKSQLSLTATMDASKDISFSSWAKVEQCHRLTFGMGLGRPVAVRRPKLPPFESLMYLMPRTVEGEIAAAICLRDEEMDCLKADSELLKYGQYIG</sequence>
<feature type="domain" description="Trichothecene 3-O-acetyltransferase-like N-terminal" evidence="2">
    <location>
        <begin position="16"/>
        <end position="176"/>
    </location>
</feature>
<dbReference type="InterPro" id="IPR051283">
    <property type="entry name" value="Sec_Metabolite_Acyltrans"/>
</dbReference>
<dbReference type="GO" id="GO:0016740">
    <property type="term" value="F:transferase activity"/>
    <property type="evidence" value="ECO:0007669"/>
    <property type="project" value="UniProtKB-KW"/>
</dbReference>
<dbReference type="Pfam" id="PF22664">
    <property type="entry name" value="TRI-like_N"/>
    <property type="match status" value="1"/>
</dbReference>
<accession>A0A9P6Q6H1</accession>
<dbReference type="InterPro" id="IPR023213">
    <property type="entry name" value="CAT-like_dom_sf"/>
</dbReference>